<feature type="transmembrane region" description="Helical" evidence="8">
    <location>
        <begin position="175"/>
        <end position="196"/>
    </location>
</feature>
<accession>A0A4R3V2W2</accession>
<keyword evidence="3" id="KW-0813">Transport</keyword>
<feature type="transmembrane region" description="Helical" evidence="8">
    <location>
        <begin position="39"/>
        <end position="62"/>
    </location>
</feature>
<evidence type="ECO:0000313" key="10">
    <source>
        <dbReference type="Proteomes" id="UP000294692"/>
    </source>
</evidence>
<dbReference type="GO" id="GO:0005886">
    <property type="term" value="C:plasma membrane"/>
    <property type="evidence" value="ECO:0007669"/>
    <property type="project" value="UniProtKB-SubCell"/>
</dbReference>
<evidence type="ECO:0000256" key="6">
    <source>
        <dbReference type="ARBA" id="ARBA00022989"/>
    </source>
</evidence>
<feature type="transmembrane region" description="Helical" evidence="8">
    <location>
        <begin position="107"/>
        <end position="125"/>
    </location>
</feature>
<dbReference type="PANTHER" id="PTHR30269:SF32">
    <property type="entry name" value="MEMBRANE TRANSPORTER PROTEIN-RELATED"/>
    <property type="match status" value="1"/>
</dbReference>
<gene>
    <name evidence="9" type="ORF">EV686_104234</name>
</gene>
<dbReference type="InterPro" id="IPR002781">
    <property type="entry name" value="TM_pro_TauE-like"/>
</dbReference>
<evidence type="ECO:0000256" key="5">
    <source>
        <dbReference type="ARBA" id="ARBA00022692"/>
    </source>
</evidence>
<evidence type="ECO:0000256" key="8">
    <source>
        <dbReference type="RuleBase" id="RU363041"/>
    </source>
</evidence>
<comment type="similarity">
    <text evidence="2 8">Belongs to the 4-toluene sulfonate uptake permease (TSUP) (TC 2.A.102) family.</text>
</comment>
<comment type="subcellular location">
    <subcellularLocation>
        <location evidence="1 8">Cell membrane</location>
        <topology evidence="1 8">Multi-pass membrane protein</topology>
    </subcellularLocation>
</comment>
<evidence type="ECO:0000313" key="9">
    <source>
        <dbReference type="EMBL" id="TCU99135.1"/>
    </source>
</evidence>
<protein>
    <recommendedName>
        <fullName evidence="8">Probable membrane transporter protein</fullName>
    </recommendedName>
</protein>
<feature type="transmembrane region" description="Helical" evidence="8">
    <location>
        <begin position="137"/>
        <end position="163"/>
    </location>
</feature>
<keyword evidence="7 8" id="KW-0472">Membrane</keyword>
<feature type="transmembrane region" description="Helical" evidence="8">
    <location>
        <begin position="233"/>
        <end position="251"/>
    </location>
</feature>
<keyword evidence="4 8" id="KW-1003">Cell membrane</keyword>
<keyword evidence="6 8" id="KW-1133">Transmembrane helix</keyword>
<evidence type="ECO:0000256" key="3">
    <source>
        <dbReference type="ARBA" id="ARBA00022448"/>
    </source>
</evidence>
<feature type="transmembrane region" description="Helical" evidence="8">
    <location>
        <begin position="12"/>
        <end position="32"/>
    </location>
</feature>
<sequence>MPDLSLLLPENLHLLAVPAAIFLLAGLVKGVIGMGLPTVAMALLALSMTPAQAAALLILPSFLTNLWQAGPLRTALPLLRRLAPLLLSTAAGTLTGAWLIGAPAGSWARMALGSILALYAVWTLMGRQGHVPAARETSFGLAAGGATGLVTAATGVFVLPSVPYLQSLGLSRDELIQAMGLSFTVSTIFLAAGLVLNQAYPMATAGASLLMLVPAILGMQLGQWLRVRIAPPLFRRLFLGSLLLLGLHMLITEL</sequence>
<dbReference type="InterPro" id="IPR052017">
    <property type="entry name" value="TSUP"/>
</dbReference>
<name>A0A4R3V2W2_9BURK</name>
<organism evidence="9 10">
    <name type="scientific">Paracandidimonas soli</name>
    <dbReference type="NCBI Taxonomy" id="1917182"/>
    <lineage>
        <taxon>Bacteria</taxon>
        <taxon>Pseudomonadati</taxon>
        <taxon>Pseudomonadota</taxon>
        <taxon>Betaproteobacteria</taxon>
        <taxon>Burkholderiales</taxon>
        <taxon>Alcaligenaceae</taxon>
        <taxon>Paracandidimonas</taxon>
    </lineage>
</organism>
<dbReference type="Pfam" id="PF01925">
    <property type="entry name" value="TauE"/>
    <property type="match status" value="1"/>
</dbReference>
<evidence type="ECO:0000256" key="2">
    <source>
        <dbReference type="ARBA" id="ARBA00009142"/>
    </source>
</evidence>
<comment type="caution">
    <text evidence="9">The sequence shown here is derived from an EMBL/GenBank/DDBJ whole genome shotgun (WGS) entry which is preliminary data.</text>
</comment>
<evidence type="ECO:0000256" key="4">
    <source>
        <dbReference type="ARBA" id="ARBA00022475"/>
    </source>
</evidence>
<keyword evidence="10" id="KW-1185">Reference proteome</keyword>
<feature type="transmembrane region" description="Helical" evidence="8">
    <location>
        <begin position="82"/>
        <end position="100"/>
    </location>
</feature>
<dbReference type="PANTHER" id="PTHR30269">
    <property type="entry name" value="TRANSMEMBRANE PROTEIN YFCA"/>
    <property type="match status" value="1"/>
</dbReference>
<dbReference type="OrthoDB" id="9800873at2"/>
<proteinExistence type="inferred from homology"/>
<feature type="transmembrane region" description="Helical" evidence="8">
    <location>
        <begin position="202"/>
        <end position="221"/>
    </location>
</feature>
<reference evidence="9 10" key="1">
    <citation type="submission" date="2019-03" db="EMBL/GenBank/DDBJ databases">
        <title>Genomic Encyclopedia of Type Strains, Phase IV (KMG-IV): sequencing the most valuable type-strain genomes for metagenomic binning, comparative biology and taxonomic classification.</title>
        <authorList>
            <person name="Goeker M."/>
        </authorList>
    </citation>
    <scope>NUCLEOTIDE SEQUENCE [LARGE SCALE GENOMIC DNA]</scope>
    <source>
        <strain evidence="9 10">DSM 100048</strain>
    </source>
</reference>
<evidence type="ECO:0000256" key="1">
    <source>
        <dbReference type="ARBA" id="ARBA00004651"/>
    </source>
</evidence>
<dbReference type="RefSeq" id="WP_132476671.1">
    <property type="nucleotide sequence ID" value="NZ_JBHRVM010000001.1"/>
</dbReference>
<keyword evidence="5 8" id="KW-0812">Transmembrane</keyword>
<dbReference type="AlphaFoldDB" id="A0A4R3V2W2"/>
<evidence type="ECO:0000256" key="7">
    <source>
        <dbReference type="ARBA" id="ARBA00023136"/>
    </source>
</evidence>
<dbReference type="EMBL" id="SMBX01000004">
    <property type="protein sequence ID" value="TCU99135.1"/>
    <property type="molecule type" value="Genomic_DNA"/>
</dbReference>
<dbReference type="Proteomes" id="UP000294692">
    <property type="component" value="Unassembled WGS sequence"/>
</dbReference>